<keyword evidence="2" id="KW-0548">Nucleotidyltransferase</keyword>
<dbReference type="PANTHER" id="PTHR43584">
    <property type="entry name" value="NUCLEOTIDYL TRANSFERASE"/>
    <property type="match status" value="1"/>
</dbReference>
<dbReference type="Proteomes" id="UP000281975">
    <property type="component" value="Unassembled WGS sequence"/>
</dbReference>
<keyword evidence="1" id="KW-0808">Transferase</keyword>
<protein>
    <submittedName>
        <fullName evidence="5">Choline kinase</fullName>
    </submittedName>
</protein>
<evidence type="ECO:0000313" key="6">
    <source>
        <dbReference type="Proteomes" id="UP000281975"/>
    </source>
</evidence>
<sequence length="264" mass="29525">MKDSVVRTRPRRAIILSAGQGKRLLPYTADRPKCLIELSGRAVIEHQIDTLLAAGFERITVVLGYAIDVVEQRLRQRYSDTLLDIVFNPFFELADNLASCWMARNAMQEDFLILNGDTLFEPAVLDQLLTSPQQPITLAIDHKAHYDADDMKVTVEGTRLTRVGKALALDSIDGESIGMMSFRDSGRELFLEALERNMRSTRALSRWYLSVIDELADRGAVHTASIDGLRWAELDFPHDLEHARALVRDITASANTTTPSPTDG</sequence>
<dbReference type="RefSeq" id="WP_211327853.1">
    <property type="nucleotide sequence ID" value="NZ_RBIN01000002.1"/>
</dbReference>
<dbReference type="GO" id="GO:0016301">
    <property type="term" value="F:kinase activity"/>
    <property type="evidence" value="ECO:0007669"/>
    <property type="project" value="UniProtKB-KW"/>
</dbReference>
<dbReference type="AlphaFoldDB" id="A0A420X012"/>
<dbReference type="Pfam" id="PF12804">
    <property type="entry name" value="NTP_transf_3"/>
    <property type="match status" value="1"/>
</dbReference>
<dbReference type="EMBL" id="RBIN01000002">
    <property type="protein sequence ID" value="RKR06943.1"/>
    <property type="molecule type" value="Genomic_DNA"/>
</dbReference>
<proteinExistence type="predicted"/>
<evidence type="ECO:0000256" key="3">
    <source>
        <dbReference type="ARBA" id="ARBA00022842"/>
    </source>
</evidence>
<dbReference type="SUPFAM" id="SSF53448">
    <property type="entry name" value="Nucleotide-diphospho-sugar transferases"/>
    <property type="match status" value="1"/>
</dbReference>
<keyword evidence="6" id="KW-1185">Reference proteome</keyword>
<dbReference type="GO" id="GO:0016779">
    <property type="term" value="F:nucleotidyltransferase activity"/>
    <property type="evidence" value="ECO:0007669"/>
    <property type="project" value="UniProtKB-KW"/>
</dbReference>
<accession>A0A420X012</accession>
<keyword evidence="3" id="KW-0460">Magnesium</keyword>
<reference evidence="5 6" key="1">
    <citation type="submission" date="2018-10" db="EMBL/GenBank/DDBJ databases">
        <title>Genomic Encyclopedia of Type Strains, Phase IV (KMG-IV): sequencing the most valuable type-strain genomes for metagenomic binning, comparative biology and taxonomic classification.</title>
        <authorList>
            <person name="Goeker M."/>
        </authorList>
    </citation>
    <scope>NUCLEOTIDE SEQUENCE [LARGE SCALE GENOMIC DNA]</scope>
    <source>
        <strain evidence="5 6">DSM 23229</strain>
    </source>
</reference>
<gene>
    <name evidence="5" type="ORF">C7446_0943</name>
</gene>
<dbReference type="InterPro" id="IPR025877">
    <property type="entry name" value="MobA-like_NTP_Trfase"/>
</dbReference>
<dbReference type="InterPro" id="IPR029044">
    <property type="entry name" value="Nucleotide-diphossugar_trans"/>
</dbReference>
<organism evidence="5 6">
    <name type="scientific">Kushneria sinocarnis</name>
    <dbReference type="NCBI Taxonomy" id="595502"/>
    <lineage>
        <taxon>Bacteria</taxon>
        <taxon>Pseudomonadati</taxon>
        <taxon>Pseudomonadota</taxon>
        <taxon>Gammaproteobacteria</taxon>
        <taxon>Oceanospirillales</taxon>
        <taxon>Halomonadaceae</taxon>
        <taxon>Kushneria</taxon>
    </lineage>
</organism>
<evidence type="ECO:0000313" key="5">
    <source>
        <dbReference type="EMBL" id="RKR06943.1"/>
    </source>
</evidence>
<dbReference type="Gene3D" id="3.90.550.10">
    <property type="entry name" value="Spore Coat Polysaccharide Biosynthesis Protein SpsA, Chain A"/>
    <property type="match status" value="1"/>
</dbReference>
<evidence type="ECO:0000259" key="4">
    <source>
        <dbReference type="Pfam" id="PF12804"/>
    </source>
</evidence>
<evidence type="ECO:0000256" key="1">
    <source>
        <dbReference type="ARBA" id="ARBA00022679"/>
    </source>
</evidence>
<evidence type="ECO:0000256" key="2">
    <source>
        <dbReference type="ARBA" id="ARBA00022695"/>
    </source>
</evidence>
<comment type="caution">
    <text evidence="5">The sequence shown here is derived from an EMBL/GenBank/DDBJ whole genome shotgun (WGS) entry which is preliminary data.</text>
</comment>
<dbReference type="PANTHER" id="PTHR43584:SF8">
    <property type="entry name" value="N-ACETYLMURAMATE ALPHA-1-PHOSPHATE URIDYLYLTRANSFERASE"/>
    <property type="match status" value="1"/>
</dbReference>
<keyword evidence="5" id="KW-0418">Kinase</keyword>
<dbReference type="InterPro" id="IPR050065">
    <property type="entry name" value="GlmU-like"/>
</dbReference>
<dbReference type="CDD" id="cd02523">
    <property type="entry name" value="PC_cytidylyltransferase"/>
    <property type="match status" value="1"/>
</dbReference>
<feature type="domain" description="MobA-like NTP transferase" evidence="4">
    <location>
        <begin position="13"/>
        <end position="132"/>
    </location>
</feature>
<name>A0A420X012_9GAMM</name>